<keyword evidence="2" id="KW-1133">Transmembrane helix</keyword>
<feature type="transmembrane region" description="Helical" evidence="2">
    <location>
        <begin position="146"/>
        <end position="174"/>
    </location>
</feature>
<name>A0A919VG52_9ACTN</name>
<dbReference type="Proteomes" id="UP000606172">
    <property type="component" value="Unassembled WGS sequence"/>
</dbReference>
<keyword evidence="5" id="KW-1185">Reference proteome</keyword>
<dbReference type="EMBL" id="BOOW01000049">
    <property type="protein sequence ID" value="GII96754.1"/>
    <property type="molecule type" value="Genomic_DNA"/>
</dbReference>
<feature type="domain" description="Double-GTPase 2" evidence="3">
    <location>
        <begin position="266"/>
        <end position="467"/>
    </location>
</feature>
<evidence type="ECO:0000256" key="1">
    <source>
        <dbReference type="SAM" id="MobiDB-lite"/>
    </source>
</evidence>
<dbReference type="RefSeq" id="WP_380659533.1">
    <property type="nucleotide sequence ID" value="NZ_JBHLZQ010000014.1"/>
</dbReference>
<sequence length="572" mass="61615">MAEVGPALMGYGPLIFFWVLVMGLSVMAGLVLFPLSLLAATATLIVLYCRQVAMVLLPGTASGLSPVPQEQDRDPAYRHYLTAQVWRDWRSIVRQARPVLSGKAAQALAAAGRILPREKTAWLLLPVWAGVSGGIVASALPVAATALLAAAGSGVAVACGLLVWLPCAGVLRLVEQGHMLVRRILQACPYPRCYARFALPVYACPTCDARHRRLTANLDGALWHVCRCGTRLPTSVVLGRHRLHAYCPDCDRRLPGRIGRVRVEPMPLVGGPDAGKTTFLAMAVDALHSAVDAAGGRVRLADEGDERAYRQLRRELATGRVTKTPPDLPRAVILDVTLKRNDRIIYLFDPSGEHYTGASKVEELRYLAHGEALIMVIDPFALPDIQERLLDDERRALTAKGVSLSPEHPSDTFNRLHNELSGRADGGGQRRVAVVLSKADLLRQTSLGAGVDDDLAGWLTAMGLGNIVRELANRGVEARYHLSGFPPEPGQISRLIGWLTGLPLNDAASRPPELTTGGPHAAPWTARPRPEGSAPLGYVVVRRSLAAVTFMMSASVMLGLSLLVLSWFGVLG</sequence>
<reference evidence="4" key="1">
    <citation type="submission" date="2021-01" db="EMBL/GenBank/DDBJ databases">
        <title>Whole genome shotgun sequence of Sinosporangium siamense NBRC 109515.</title>
        <authorList>
            <person name="Komaki H."/>
            <person name="Tamura T."/>
        </authorList>
    </citation>
    <scope>NUCLEOTIDE SEQUENCE</scope>
    <source>
        <strain evidence="4">NBRC 109515</strain>
    </source>
</reference>
<feature type="transmembrane region" description="Helical" evidence="2">
    <location>
        <begin position="15"/>
        <end position="48"/>
    </location>
</feature>
<gene>
    <name evidence="4" type="ORF">Ssi02_69850</name>
</gene>
<dbReference type="InterPro" id="IPR045528">
    <property type="entry name" value="DO-GTPase2"/>
</dbReference>
<dbReference type="Pfam" id="PF19993">
    <property type="entry name" value="DO-GTPase2"/>
    <property type="match status" value="1"/>
</dbReference>
<feature type="compositionally biased region" description="Basic and acidic residues" evidence="1">
    <location>
        <begin position="408"/>
        <end position="422"/>
    </location>
</feature>
<comment type="caution">
    <text evidence="4">The sequence shown here is derived from an EMBL/GenBank/DDBJ whole genome shotgun (WGS) entry which is preliminary data.</text>
</comment>
<accession>A0A919VG52</accession>
<proteinExistence type="predicted"/>
<evidence type="ECO:0000259" key="3">
    <source>
        <dbReference type="Pfam" id="PF19993"/>
    </source>
</evidence>
<evidence type="ECO:0000256" key="2">
    <source>
        <dbReference type="SAM" id="Phobius"/>
    </source>
</evidence>
<dbReference type="InterPro" id="IPR027417">
    <property type="entry name" value="P-loop_NTPase"/>
</dbReference>
<evidence type="ECO:0000313" key="5">
    <source>
        <dbReference type="Proteomes" id="UP000606172"/>
    </source>
</evidence>
<feature type="transmembrane region" description="Helical" evidence="2">
    <location>
        <begin position="545"/>
        <end position="570"/>
    </location>
</feature>
<dbReference type="AlphaFoldDB" id="A0A919VG52"/>
<dbReference type="SUPFAM" id="SSF52540">
    <property type="entry name" value="P-loop containing nucleoside triphosphate hydrolases"/>
    <property type="match status" value="1"/>
</dbReference>
<keyword evidence="2" id="KW-0812">Transmembrane</keyword>
<feature type="transmembrane region" description="Helical" evidence="2">
    <location>
        <begin position="121"/>
        <end position="140"/>
    </location>
</feature>
<evidence type="ECO:0000313" key="4">
    <source>
        <dbReference type="EMBL" id="GII96754.1"/>
    </source>
</evidence>
<feature type="region of interest" description="Disordered" evidence="1">
    <location>
        <begin position="402"/>
        <end position="426"/>
    </location>
</feature>
<feature type="region of interest" description="Disordered" evidence="1">
    <location>
        <begin position="509"/>
        <end position="528"/>
    </location>
</feature>
<keyword evidence="2" id="KW-0472">Membrane</keyword>
<protein>
    <recommendedName>
        <fullName evidence="3">Double-GTPase 2 domain-containing protein</fullName>
    </recommendedName>
</protein>
<organism evidence="4 5">
    <name type="scientific">Sinosporangium siamense</name>
    <dbReference type="NCBI Taxonomy" id="1367973"/>
    <lineage>
        <taxon>Bacteria</taxon>
        <taxon>Bacillati</taxon>
        <taxon>Actinomycetota</taxon>
        <taxon>Actinomycetes</taxon>
        <taxon>Streptosporangiales</taxon>
        <taxon>Streptosporangiaceae</taxon>
        <taxon>Sinosporangium</taxon>
    </lineage>
</organism>